<evidence type="ECO:0000256" key="1">
    <source>
        <dbReference type="SAM" id="MobiDB-lite"/>
    </source>
</evidence>
<sequence length="428" mass="48176">MSHRFIPGIASQSLGNPQYHGIHTKIQAAAAAGLGSIEMFYEDIAQLAQRFHHDANTLASRFHTTPARTTPGFSYDDEVLLSCASQIRQWCSETTPHSLEIICLQPFMHYEGLLDGALREERMNKLHLWIQIAKCLGTTLVQIPSNFLSEDECTGDRARIVDDLRKVAEIGAAQTPVIRFAYEALCWGTHINTWDAAWDIVKTVDMENFGTCLDTFNIAGRVYADPERTNGKNASGDTDMAMSIRKLRDTFSDPENLKKVFYVELCDGEQLDAPLDEKHEWYNAEQPARMTWSRNARLFPFETDMGESADQGRMSGYLPVTQIFDALLDVGYEGFISFEVFSRSLNQEGDGVVGKHQARTARAWQRCTRHIDDFFEAKARKLQEAEDGTALDSTRYDVDSTLLVEPEQDQESPMRKGGGDFSSVSSRL</sequence>
<feature type="region of interest" description="Disordered" evidence="1">
    <location>
        <begin position="404"/>
        <end position="428"/>
    </location>
</feature>
<dbReference type="EMBL" id="JAKLMC020000004">
    <property type="protein sequence ID" value="KAK5956477.1"/>
    <property type="molecule type" value="Genomic_DNA"/>
</dbReference>
<organism evidence="3 4">
    <name type="scientific">Knufia fluminis</name>
    <dbReference type="NCBI Taxonomy" id="191047"/>
    <lineage>
        <taxon>Eukaryota</taxon>
        <taxon>Fungi</taxon>
        <taxon>Dikarya</taxon>
        <taxon>Ascomycota</taxon>
        <taxon>Pezizomycotina</taxon>
        <taxon>Eurotiomycetes</taxon>
        <taxon>Chaetothyriomycetidae</taxon>
        <taxon>Chaetothyriales</taxon>
        <taxon>Trichomeriaceae</taxon>
        <taxon>Knufia</taxon>
    </lineage>
</organism>
<keyword evidence="4" id="KW-1185">Reference proteome</keyword>
<reference evidence="3 4" key="1">
    <citation type="submission" date="2022-12" db="EMBL/GenBank/DDBJ databases">
        <title>Genomic features and morphological characterization of a novel Knufia sp. strain isolated from spacecraft assembly facility.</title>
        <authorList>
            <person name="Teixeira M."/>
            <person name="Chander A.M."/>
            <person name="Stajich J.E."/>
            <person name="Venkateswaran K."/>
        </authorList>
    </citation>
    <scope>NUCLEOTIDE SEQUENCE [LARGE SCALE GENOMIC DNA]</scope>
    <source>
        <strain evidence="3 4">FJI-L2-BK-P2</strain>
    </source>
</reference>
<protein>
    <recommendedName>
        <fullName evidence="2">Xylose isomerase-like TIM barrel domain-containing protein</fullName>
    </recommendedName>
</protein>
<dbReference type="Proteomes" id="UP001316803">
    <property type="component" value="Unassembled WGS sequence"/>
</dbReference>
<dbReference type="AlphaFoldDB" id="A0AAN8I630"/>
<dbReference type="PANTHER" id="PTHR12110">
    <property type="entry name" value="HYDROXYPYRUVATE ISOMERASE"/>
    <property type="match status" value="1"/>
</dbReference>
<evidence type="ECO:0000313" key="3">
    <source>
        <dbReference type="EMBL" id="KAK5956477.1"/>
    </source>
</evidence>
<gene>
    <name evidence="3" type="ORF">OHC33_001962</name>
</gene>
<dbReference type="Gene3D" id="3.20.20.150">
    <property type="entry name" value="Divalent-metal-dependent TIM barrel enzymes"/>
    <property type="match status" value="1"/>
</dbReference>
<dbReference type="PANTHER" id="PTHR12110:SF21">
    <property type="entry name" value="XYLOSE ISOMERASE-LIKE TIM BARREL DOMAIN-CONTAINING PROTEIN"/>
    <property type="match status" value="1"/>
</dbReference>
<proteinExistence type="predicted"/>
<dbReference type="InterPro" id="IPR036237">
    <property type="entry name" value="Xyl_isomerase-like_sf"/>
</dbReference>
<evidence type="ECO:0000259" key="2">
    <source>
        <dbReference type="Pfam" id="PF01261"/>
    </source>
</evidence>
<accession>A0AAN8I630</accession>
<dbReference type="SUPFAM" id="SSF51658">
    <property type="entry name" value="Xylose isomerase-like"/>
    <property type="match status" value="1"/>
</dbReference>
<evidence type="ECO:0000313" key="4">
    <source>
        <dbReference type="Proteomes" id="UP001316803"/>
    </source>
</evidence>
<feature type="domain" description="Xylose isomerase-like TIM barrel" evidence="2">
    <location>
        <begin position="27"/>
        <end position="350"/>
    </location>
</feature>
<name>A0AAN8I630_9EURO</name>
<dbReference type="InterPro" id="IPR013022">
    <property type="entry name" value="Xyl_isomerase-like_TIM-brl"/>
</dbReference>
<dbReference type="InterPro" id="IPR050312">
    <property type="entry name" value="IolE/XylAMocC-like"/>
</dbReference>
<dbReference type="Pfam" id="PF01261">
    <property type="entry name" value="AP_endonuc_2"/>
    <property type="match status" value="1"/>
</dbReference>
<comment type="caution">
    <text evidence="3">The sequence shown here is derived from an EMBL/GenBank/DDBJ whole genome shotgun (WGS) entry which is preliminary data.</text>
</comment>